<proteinExistence type="predicted"/>
<feature type="compositionally biased region" description="Basic and acidic residues" evidence="1">
    <location>
        <begin position="900"/>
        <end position="920"/>
    </location>
</feature>
<feature type="compositionally biased region" description="Basic residues" evidence="1">
    <location>
        <begin position="124"/>
        <end position="184"/>
    </location>
</feature>
<evidence type="ECO:0000313" key="2">
    <source>
        <dbReference type="EMBL" id="KAK2722271.1"/>
    </source>
</evidence>
<feature type="region of interest" description="Disordered" evidence="1">
    <location>
        <begin position="494"/>
        <end position="520"/>
    </location>
</feature>
<feature type="compositionally biased region" description="Polar residues" evidence="1">
    <location>
        <begin position="749"/>
        <end position="760"/>
    </location>
</feature>
<evidence type="ECO:0000256" key="1">
    <source>
        <dbReference type="SAM" id="MobiDB-lite"/>
    </source>
</evidence>
<dbReference type="EMBL" id="JAVRJZ010000005">
    <property type="protein sequence ID" value="KAK2722271.1"/>
    <property type="molecule type" value="Genomic_DNA"/>
</dbReference>
<feature type="compositionally biased region" description="Basic residues" evidence="1">
    <location>
        <begin position="874"/>
        <end position="895"/>
    </location>
</feature>
<feature type="region of interest" description="Disordered" evidence="1">
    <location>
        <begin position="652"/>
        <end position="688"/>
    </location>
</feature>
<feature type="compositionally biased region" description="Basic and acidic residues" evidence="1">
    <location>
        <begin position="196"/>
        <end position="211"/>
    </location>
</feature>
<keyword evidence="3" id="KW-1185">Reference proteome</keyword>
<comment type="caution">
    <text evidence="2">The sequence shown here is derived from an EMBL/GenBank/DDBJ whole genome shotgun (WGS) entry which is preliminary data.</text>
</comment>
<dbReference type="Proteomes" id="UP001187531">
    <property type="component" value="Unassembled WGS sequence"/>
</dbReference>
<gene>
    <name evidence="2" type="ORF">QYM36_002710</name>
</gene>
<name>A0AA88I989_ARTSF</name>
<accession>A0AA88I989</accession>
<evidence type="ECO:0000313" key="3">
    <source>
        <dbReference type="Proteomes" id="UP001187531"/>
    </source>
</evidence>
<organism evidence="2 3">
    <name type="scientific">Artemia franciscana</name>
    <name type="common">Brine shrimp</name>
    <name type="synonym">Artemia sanfranciscana</name>
    <dbReference type="NCBI Taxonomy" id="6661"/>
    <lineage>
        <taxon>Eukaryota</taxon>
        <taxon>Metazoa</taxon>
        <taxon>Ecdysozoa</taxon>
        <taxon>Arthropoda</taxon>
        <taxon>Crustacea</taxon>
        <taxon>Branchiopoda</taxon>
        <taxon>Anostraca</taxon>
        <taxon>Artemiidae</taxon>
        <taxon>Artemia</taxon>
    </lineage>
</organism>
<feature type="compositionally biased region" description="Basic and acidic residues" evidence="1">
    <location>
        <begin position="764"/>
        <end position="773"/>
    </location>
</feature>
<feature type="compositionally biased region" description="Basic and acidic residues" evidence="1">
    <location>
        <begin position="453"/>
        <end position="466"/>
    </location>
</feature>
<reference evidence="2" key="1">
    <citation type="submission" date="2023-07" db="EMBL/GenBank/DDBJ databases">
        <title>Chromosome-level genome assembly of Artemia franciscana.</title>
        <authorList>
            <person name="Jo E."/>
        </authorList>
    </citation>
    <scope>NUCLEOTIDE SEQUENCE</scope>
    <source>
        <tissue evidence="2">Whole body</tissue>
    </source>
</reference>
<feature type="region of interest" description="Disordered" evidence="1">
    <location>
        <begin position="439"/>
        <end position="475"/>
    </location>
</feature>
<sequence>MISADEEDVLNIIPATSLKQEKHKKLKQKHSTNTNTLAVVGLNGYIYRIPSSFVTFTQTKPTISYSRQKVAEICVKPPPGSSHGETTRDVTPSSLSNHDYKVDFENDNSQSGIVELKEDENGIKKRRKKSHEKVRKPSPKKKKKKRKIKVRKVRNAAKVKHGKKKAGKKSKEVTKKKKKRKHNRSKEFSSLEEEEPALKLKKVSESVDGKERKKKHKKDRSRSPSSSVELKKRKCTEAEDIYVSDIFANGHAYTSDHPPSLSGVDTDTKILSKSSFVFESENISNSVNDIERKFTMLDHYRSDESEVGSNGFSRTVLDSSVKDAVLTSPKSLEDQCASSPEKYDPFQCADVDIFYDDTQSEESSNLSEIYNTNDSSSSVLYFTKNEVKDNDVISNLASTQIAKGILSCNSYGCDKSVTNINHEIDREDSAPTRITIETQNHLSKLSDGTLLDNRPEDKTLSNKAEDEVGLSDENLGEDNSYFKELNVDALQSNCLTSDSPRTSMRLVESSSPPTLPPPSEIPLPEQSVNEHEPIELCAIPVPQVPKDDLEKNLHPLLPKTQRSRADLNSTELYNIKLPFTGKKETRISHEMPSSDSLSAELYISESLKSCSDVSLTVSNPIKMNIQPAKEPVRIKFALKTLPSRISKLIKYQEEEEDAQDSKSEENNSATADNGKLSFDEEPANSASANDHDFICDEVSANVHILDEQNTCENLLSTLESIDKLEEPSSHSSFLGPKEDKEDQLDESTKNIQFQNSTANITAKPLDESTDPSHRMTLSRSRSPRKISRSRSPYRKQRSMSPRSKRSWSPRKKSISRSPLRRSHSRSPTKRLPLRISPNRRAHSPKRYRHTSPKNRRRSSPRKGSSSTYHNRSSSPKRHRSPGRRSPQRRTHKRLSPQRASIRELSPRKSPIEKDFRRSPYVERAASPKTKRWSPKRVFKPVSPIVSPHSPAQLYRNPSPVLSYHPVPVLKEVPIEDRAPELNNLQASAIETITSIERQEVIPRPRKEAIHSTVLITIEPQAIPLPEPTSPAVAHSEEMEISSVSSEEIEPERRMSLDERLKVELGVGEEEPAPSVPLGGGGWNFNEPKQFSQEGSELIRHYMEELEKYYATLRNYGGYAEYPPPVTLVRVDNTLRIIPTMPVNLSSQTTHVPTKPALVNCRITGNTSQAKRVVFADNVRPGEGTSPSCGEDMPSPSPPMRKRKRRKKKTPSPPDDNIDDLKAELASPPPPPPLMDLPFSQFVKTPLPTKFIVSPLESSTSSTVSLQSPQMPQHVQSTLKSEQILMNLNIFADKN</sequence>
<feature type="region of interest" description="Disordered" evidence="1">
    <location>
        <begin position="75"/>
        <end position="232"/>
    </location>
</feature>
<protein>
    <submittedName>
        <fullName evidence="2">Uncharacterized protein</fullName>
    </submittedName>
</protein>
<feature type="region of interest" description="Disordered" evidence="1">
    <location>
        <begin position="725"/>
        <end position="934"/>
    </location>
</feature>
<feature type="region of interest" description="Disordered" evidence="1">
    <location>
        <begin position="1173"/>
        <end position="1233"/>
    </location>
</feature>
<feature type="compositionally biased region" description="Basic residues" evidence="1">
    <location>
        <begin position="781"/>
        <end position="860"/>
    </location>
</feature>
<feature type="compositionally biased region" description="Basic residues" evidence="1">
    <location>
        <begin position="1199"/>
        <end position="1209"/>
    </location>
</feature>